<dbReference type="PANTHER" id="PTHR13439:SF0">
    <property type="entry name" value="TOPOISOMERASE I DAMAGE AFFECTED PROTEIN 4"/>
    <property type="match status" value="1"/>
</dbReference>
<dbReference type="GeneID" id="83182840"/>
<feature type="transmembrane region" description="Helical" evidence="6">
    <location>
        <begin position="136"/>
        <end position="160"/>
    </location>
</feature>
<organism evidence="8 9">
    <name type="scientific">Penicillium cinerascens</name>
    <dbReference type="NCBI Taxonomy" id="70096"/>
    <lineage>
        <taxon>Eukaryota</taxon>
        <taxon>Fungi</taxon>
        <taxon>Dikarya</taxon>
        <taxon>Ascomycota</taxon>
        <taxon>Pezizomycotina</taxon>
        <taxon>Eurotiomycetes</taxon>
        <taxon>Eurotiomycetidae</taxon>
        <taxon>Eurotiales</taxon>
        <taxon>Aspergillaceae</taxon>
        <taxon>Penicillium</taxon>
    </lineage>
</organism>
<feature type="transmembrane region" description="Helical" evidence="6">
    <location>
        <begin position="75"/>
        <end position="95"/>
    </location>
</feature>
<dbReference type="PROSITE" id="PS50922">
    <property type="entry name" value="TLC"/>
    <property type="match status" value="1"/>
</dbReference>
<feature type="transmembrane region" description="Helical" evidence="6">
    <location>
        <begin position="166"/>
        <end position="187"/>
    </location>
</feature>
<keyword evidence="2 5" id="KW-0812">Transmembrane</keyword>
<keyword evidence="4 5" id="KW-0472">Membrane</keyword>
<feature type="transmembrane region" description="Helical" evidence="6">
    <location>
        <begin position="110"/>
        <end position="129"/>
    </location>
</feature>
<proteinExistence type="predicted"/>
<dbReference type="InterPro" id="IPR050846">
    <property type="entry name" value="TLCD"/>
</dbReference>
<dbReference type="PANTHER" id="PTHR13439">
    <property type="entry name" value="CT120 PROTEIN"/>
    <property type="match status" value="1"/>
</dbReference>
<dbReference type="EMBL" id="JAPQKR010000015">
    <property type="protein sequence ID" value="KAJ5195039.1"/>
    <property type="molecule type" value="Genomic_DNA"/>
</dbReference>
<dbReference type="GO" id="GO:0005783">
    <property type="term" value="C:endoplasmic reticulum"/>
    <property type="evidence" value="ECO:0007669"/>
    <property type="project" value="TreeGrafter"/>
</dbReference>
<evidence type="ECO:0000256" key="1">
    <source>
        <dbReference type="ARBA" id="ARBA00004141"/>
    </source>
</evidence>
<feature type="transmembrane region" description="Helical" evidence="6">
    <location>
        <begin position="289"/>
        <end position="309"/>
    </location>
</feature>
<protein>
    <recommendedName>
        <fullName evidence="7">TLC domain-containing protein</fullName>
    </recommendedName>
</protein>
<reference evidence="8" key="2">
    <citation type="journal article" date="2023" name="IMA Fungus">
        <title>Comparative genomic study of the Penicillium genus elucidates a diverse pangenome and 15 lateral gene transfer events.</title>
        <authorList>
            <person name="Petersen C."/>
            <person name="Sorensen T."/>
            <person name="Nielsen M.R."/>
            <person name="Sondergaard T.E."/>
            <person name="Sorensen J.L."/>
            <person name="Fitzpatrick D.A."/>
            <person name="Frisvad J.C."/>
            <person name="Nielsen K.L."/>
        </authorList>
    </citation>
    <scope>NUCLEOTIDE SEQUENCE</scope>
    <source>
        <strain evidence="8">IBT 15544</strain>
    </source>
</reference>
<gene>
    <name evidence="8" type="ORF">N7498_008477</name>
</gene>
<evidence type="ECO:0000259" key="7">
    <source>
        <dbReference type="PROSITE" id="PS50922"/>
    </source>
</evidence>
<sequence length="397" mass="44755">MLDPLGSPPAWLRDLVEPFALKLSSPTLSEHAHEVVLAFAFYQFIHSFLSPWLSPILAPQSYPKLSARTKVNWDIHVVSLVQSVLINAAALWVMYVDEERSSMSSAERVFGYTGACGLIQALAVGYFVYDLIVSAVYIKLFGIGMLFHAISALWVFSLGFRPFLNYYAPTFILYELSSPFLNIHWFLDKVNMTGSRAQWYNGMALLAMFFCCRLVWGTCQSIIVYTDMWKALQQTWSAQTSPLQAPANVNAHVFYPTRDGGMCVDETCARANAEVSRFKDYTAGGVPTWLVLTYVVSNLILNFLNYFWFSKMIETVLKRFRTPQKKDDKNPEKFEDFAQKVILEAAAKLEEEESALRRGELCLSPEQIASGIDVGALGEDLRKRRAELVAKVPLPGS</sequence>
<dbReference type="InterPro" id="IPR006634">
    <property type="entry name" value="TLC-dom"/>
</dbReference>
<evidence type="ECO:0000256" key="4">
    <source>
        <dbReference type="ARBA" id="ARBA00023136"/>
    </source>
</evidence>
<dbReference type="OrthoDB" id="10266980at2759"/>
<name>A0A9W9MAU5_9EURO</name>
<dbReference type="SMART" id="SM00724">
    <property type="entry name" value="TLC"/>
    <property type="match status" value="1"/>
</dbReference>
<evidence type="ECO:0000256" key="5">
    <source>
        <dbReference type="PROSITE-ProRule" id="PRU00205"/>
    </source>
</evidence>
<comment type="subcellular location">
    <subcellularLocation>
        <location evidence="1">Membrane</location>
        <topology evidence="1">Multi-pass membrane protein</topology>
    </subcellularLocation>
</comment>
<feature type="transmembrane region" description="Helical" evidence="6">
    <location>
        <begin position="35"/>
        <end position="54"/>
    </location>
</feature>
<evidence type="ECO:0000256" key="3">
    <source>
        <dbReference type="ARBA" id="ARBA00022989"/>
    </source>
</evidence>
<dbReference type="GO" id="GO:0016020">
    <property type="term" value="C:membrane"/>
    <property type="evidence" value="ECO:0007669"/>
    <property type="project" value="UniProtKB-SubCell"/>
</dbReference>
<dbReference type="GO" id="GO:0055088">
    <property type="term" value="P:lipid homeostasis"/>
    <property type="evidence" value="ECO:0007669"/>
    <property type="project" value="TreeGrafter"/>
</dbReference>
<keyword evidence="9" id="KW-1185">Reference proteome</keyword>
<evidence type="ECO:0000313" key="8">
    <source>
        <dbReference type="EMBL" id="KAJ5195039.1"/>
    </source>
</evidence>
<dbReference type="Pfam" id="PF03798">
    <property type="entry name" value="TRAM_LAG1_CLN8"/>
    <property type="match status" value="1"/>
</dbReference>
<evidence type="ECO:0000256" key="2">
    <source>
        <dbReference type="ARBA" id="ARBA00022692"/>
    </source>
</evidence>
<comment type="caution">
    <text evidence="8">The sequence shown here is derived from an EMBL/GenBank/DDBJ whole genome shotgun (WGS) entry which is preliminary data.</text>
</comment>
<evidence type="ECO:0000313" key="9">
    <source>
        <dbReference type="Proteomes" id="UP001150904"/>
    </source>
</evidence>
<dbReference type="AlphaFoldDB" id="A0A9W9MAU5"/>
<dbReference type="Proteomes" id="UP001150904">
    <property type="component" value="Unassembled WGS sequence"/>
</dbReference>
<keyword evidence="3 6" id="KW-1133">Transmembrane helix</keyword>
<accession>A0A9W9MAU5</accession>
<reference evidence="8" key="1">
    <citation type="submission" date="2022-12" db="EMBL/GenBank/DDBJ databases">
        <authorList>
            <person name="Petersen C."/>
        </authorList>
    </citation>
    <scope>NUCLEOTIDE SEQUENCE</scope>
    <source>
        <strain evidence="8">IBT 15544</strain>
    </source>
</reference>
<feature type="domain" description="TLC" evidence="7">
    <location>
        <begin position="68"/>
        <end position="321"/>
    </location>
</feature>
<evidence type="ECO:0000256" key="6">
    <source>
        <dbReference type="SAM" id="Phobius"/>
    </source>
</evidence>
<dbReference type="RefSeq" id="XP_058305527.1">
    <property type="nucleotide sequence ID" value="XM_058455539.1"/>
</dbReference>
<feature type="transmembrane region" description="Helical" evidence="6">
    <location>
        <begin position="199"/>
        <end position="223"/>
    </location>
</feature>